<dbReference type="SUPFAM" id="SSF103473">
    <property type="entry name" value="MFS general substrate transporter"/>
    <property type="match status" value="1"/>
</dbReference>
<evidence type="ECO:0000256" key="1">
    <source>
        <dbReference type="ARBA" id="ARBA00004127"/>
    </source>
</evidence>
<evidence type="ECO:0000259" key="7">
    <source>
        <dbReference type="PROSITE" id="PS50850"/>
    </source>
</evidence>
<dbReference type="InterPro" id="IPR020846">
    <property type="entry name" value="MFS_dom"/>
</dbReference>
<dbReference type="AlphaFoldDB" id="A0A5S3UXW2"/>
<name>A0A5S3UXW2_9GAMM</name>
<keyword evidence="3" id="KW-0813">Transport</keyword>
<dbReference type="Gene3D" id="1.20.1250.20">
    <property type="entry name" value="MFS general substrate transporter like domains"/>
    <property type="match status" value="1"/>
</dbReference>
<protein>
    <submittedName>
        <fullName evidence="8">MFS transporter</fullName>
    </submittedName>
</protein>
<keyword evidence="4" id="KW-0812">Transmembrane</keyword>
<feature type="domain" description="Major facilitator superfamily (MFS) profile" evidence="7">
    <location>
        <begin position="9"/>
        <end position="391"/>
    </location>
</feature>
<dbReference type="Pfam" id="PF07690">
    <property type="entry name" value="MFS_1"/>
    <property type="match status" value="1"/>
</dbReference>
<dbReference type="InterPro" id="IPR036259">
    <property type="entry name" value="MFS_trans_sf"/>
</dbReference>
<evidence type="ECO:0000256" key="4">
    <source>
        <dbReference type="ARBA" id="ARBA00022692"/>
    </source>
</evidence>
<dbReference type="PANTHER" id="PTHR23514">
    <property type="entry name" value="BYPASS OF STOP CODON PROTEIN 6"/>
    <property type="match status" value="1"/>
</dbReference>
<dbReference type="GO" id="GO:0022857">
    <property type="term" value="F:transmembrane transporter activity"/>
    <property type="evidence" value="ECO:0007669"/>
    <property type="project" value="InterPro"/>
</dbReference>
<accession>A0A5S3UXW2</accession>
<dbReference type="GO" id="GO:0016020">
    <property type="term" value="C:membrane"/>
    <property type="evidence" value="ECO:0007669"/>
    <property type="project" value="TreeGrafter"/>
</dbReference>
<evidence type="ECO:0000256" key="3">
    <source>
        <dbReference type="ARBA" id="ARBA00022448"/>
    </source>
</evidence>
<keyword evidence="6" id="KW-0472">Membrane</keyword>
<dbReference type="InterPro" id="IPR011701">
    <property type="entry name" value="MFS"/>
</dbReference>
<evidence type="ECO:0000313" key="9">
    <source>
        <dbReference type="Proteomes" id="UP000305729"/>
    </source>
</evidence>
<keyword evidence="5" id="KW-1133">Transmembrane helix</keyword>
<reference evidence="8 9" key="1">
    <citation type="submission" date="2019-10" db="EMBL/GenBank/DDBJ databases">
        <title>Pseudoalteromonas rubra S4059.</title>
        <authorList>
            <person name="Paulsen S."/>
            <person name="Wang X."/>
        </authorList>
    </citation>
    <scope>NUCLEOTIDE SEQUENCE [LARGE SCALE GENOMIC DNA]</scope>
    <source>
        <strain evidence="8 9">S4059</strain>
    </source>
</reference>
<sequence>MSGQVKQWAFITACVALTVTAMTFAIRAGMLSQLSQVLQLTDSQLGWVNAMAFFGFPVATIVGGALYKVLGAKRLLMIAFIGHILGLLCTLFASGFYSLMFATFLIGLANGAVEAGCNPMVTQLFPGKQTTMLNRFHVWFPGGILLGSLISLSMSYFGLGWQSQFACLLVPTLLYGALLIRLPGNLAEEQAPANPQRPALKALFSPLFLFMLLCMTLTASTELLTQQWIERILRESGASAMLTLALITGVMAVGRYFAGPVIKQLNPLGVLLMSSVTAYIGIRFMSIAEGAEVYYAAIIFALGVTYFWPTMLGFVSEKLPSTGALGLGVMGAAGMFAVSIWNPVIGQLIEQGQSLGTQNVKDTLVTLSYFPLSLVAAFGLLLLGSTYKTRRQTLKGGCYDS</sequence>
<dbReference type="PROSITE" id="PS50850">
    <property type="entry name" value="MFS"/>
    <property type="match status" value="1"/>
</dbReference>
<dbReference type="EMBL" id="CP045429">
    <property type="protein sequence ID" value="QPB83318.1"/>
    <property type="molecule type" value="Genomic_DNA"/>
</dbReference>
<dbReference type="RefSeq" id="WP_138538195.1">
    <property type="nucleotide sequence ID" value="NZ_CP045429.1"/>
</dbReference>
<dbReference type="GO" id="GO:0012505">
    <property type="term" value="C:endomembrane system"/>
    <property type="evidence" value="ECO:0007669"/>
    <property type="project" value="UniProtKB-SubCell"/>
</dbReference>
<evidence type="ECO:0000256" key="5">
    <source>
        <dbReference type="ARBA" id="ARBA00022989"/>
    </source>
</evidence>
<dbReference type="InterPro" id="IPR051788">
    <property type="entry name" value="MFS_Transporter"/>
</dbReference>
<evidence type="ECO:0000256" key="6">
    <source>
        <dbReference type="ARBA" id="ARBA00023136"/>
    </source>
</evidence>
<comment type="subcellular location">
    <subcellularLocation>
        <location evidence="1">Endomembrane system</location>
        <topology evidence="1">Multi-pass membrane protein</topology>
    </subcellularLocation>
</comment>
<proteinExistence type="inferred from homology"/>
<organism evidence="8 9">
    <name type="scientific">Pseudoalteromonas rubra</name>
    <dbReference type="NCBI Taxonomy" id="43658"/>
    <lineage>
        <taxon>Bacteria</taxon>
        <taxon>Pseudomonadati</taxon>
        <taxon>Pseudomonadota</taxon>
        <taxon>Gammaproteobacteria</taxon>
        <taxon>Alteromonadales</taxon>
        <taxon>Pseudoalteromonadaceae</taxon>
        <taxon>Pseudoalteromonas</taxon>
    </lineage>
</organism>
<dbReference type="Proteomes" id="UP000305729">
    <property type="component" value="Chromosome 1"/>
</dbReference>
<evidence type="ECO:0000256" key="2">
    <source>
        <dbReference type="ARBA" id="ARBA00008335"/>
    </source>
</evidence>
<dbReference type="PANTHER" id="PTHR23514:SF3">
    <property type="entry name" value="BYPASS OF STOP CODON PROTEIN 6"/>
    <property type="match status" value="1"/>
</dbReference>
<gene>
    <name evidence="8" type="ORF">CWC22_010075</name>
</gene>
<comment type="similarity">
    <text evidence="2">Belongs to the major facilitator superfamily.</text>
</comment>
<evidence type="ECO:0000313" key="8">
    <source>
        <dbReference type="EMBL" id="QPB83318.1"/>
    </source>
</evidence>